<accession>A0A7K6NA23</accession>
<dbReference type="CDD" id="cd06257">
    <property type="entry name" value="DnaJ"/>
    <property type="match status" value="1"/>
</dbReference>
<feature type="region of interest" description="Disordered" evidence="2">
    <location>
        <begin position="67"/>
        <end position="90"/>
    </location>
</feature>
<evidence type="ECO:0000256" key="1">
    <source>
        <dbReference type="ARBA" id="ARBA00023186"/>
    </source>
</evidence>
<dbReference type="SUPFAM" id="SSF46565">
    <property type="entry name" value="Chaperone J-domain"/>
    <property type="match status" value="1"/>
</dbReference>
<evidence type="ECO:0000256" key="2">
    <source>
        <dbReference type="SAM" id="MobiDB-lite"/>
    </source>
</evidence>
<dbReference type="InterPro" id="IPR043183">
    <property type="entry name" value="DNJB2/6-like"/>
</dbReference>
<dbReference type="AlphaFoldDB" id="A0A7K6NA23"/>
<comment type="caution">
    <text evidence="4">The sequence shown here is derived from an EMBL/GenBank/DDBJ whole genome shotgun (WGS) entry which is preliminary data.</text>
</comment>
<dbReference type="PROSITE" id="PS50076">
    <property type="entry name" value="DNAJ_2"/>
    <property type="match status" value="1"/>
</dbReference>
<dbReference type="EMBL" id="VZRU01005746">
    <property type="protein sequence ID" value="NWW45738.1"/>
    <property type="molecule type" value="Genomic_DNA"/>
</dbReference>
<dbReference type="Pfam" id="PF00226">
    <property type="entry name" value="DnaJ"/>
    <property type="match status" value="1"/>
</dbReference>
<dbReference type="InterPro" id="IPR018253">
    <property type="entry name" value="DnaJ_domain_CS"/>
</dbReference>
<dbReference type="Gene3D" id="1.10.287.110">
    <property type="entry name" value="DnaJ domain"/>
    <property type="match status" value="1"/>
</dbReference>
<keyword evidence="5" id="KW-1185">Reference proteome</keyword>
<keyword evidence="1" id="KW-0143">Chaperone</keyword>
<dbReference type="PANTHER" id="PTHR45168:SF4">
    <property type="entry name" value="SIMILAR TO DNAJ HOMOLOG SUBFAMILY B MEMBER 6 (HEAT SHOCK PROTEIN J2) (HSJ-2) (MRJ) (MDJ4)"/>
    <property type="match status" value="1"/>
</dbReference>
<evidence type="ECO:0000259" key="3">
    <source>
        <dbReference type="PROSITE" id="PS50076"/>
    </source>
</evidence>
<protein>
    <submittedName>
        <fullName evidence="4">DNJB8 protein</fullName>
    </submittedName>
</protein>
<reference evidence="4 5" key="1">
    <citation type="submission" date="2019-09" db="EMBL/GenBank/DDBJ databases">
        <title>Bird 10,000 Genomes (B10K) Project - Family phase.</title>
        <authorList>
            <person name="Zhang G."/>
        </authorList>
    </citation>
    <scope>NUCLEOTIDE SEQUENCE [LARGE SCALE GENOMIC DNA]</scope>
    <source>
        <strain evidence="4">B10K-DU-029-80</strain>
        <tissue evidence="4">Muscle</tissue>
    </source>
</reference>
<feature type="domain" description="J" evidence="3">
    <location>
        <begin position="3"/>
        <end position="69"/>
    </location>
</feature>
<evidence type="ECO:0000313" key="5">
    <source>
        <dbReference type="Proteomes" id="UP000565207"/>
    </source>
</evidence>
<feature type="non-terminal residue" evidence="4">
    <location>
        <position position="1"/>
    </location>
</feature>
<dbReference type="PROSITE" id="PS00636">
    <property type="entry name" value="DNAJ_1"/>
    <property type="match status" value="1"/>
</dbReference>
<sequence>MVDYYKVLGLQESASQNDIKKSYHKLALKWHPDRNPSNKEEAEKKFKAIAKAYQVLSNPQKRSVYDKSVKDSRCNRGRRTAGGHNSSFDSPYTLHDPKDIFGEVFGGMDLFECDSWDPFNYGENWYRTSGRKRTSGLFSEFLESFAPWNLFRPCKQSTFSFAEGTAWPPNARSELTTVEVINGKKITTRNIIENGQARREVRENGKLKSVSVNGRELLS</sequence>
<proteinExistence type="predicted"/>
<dbReference type="Proteomes" id="UP000565207">
    <property type="component" value="Unassembled WGS sequence"/>
</dbReference>
<dbReference type="GO" id="GO:0030544">
    <property type="term" value="F:Hsp70 protein binding"/>
    <property type="evidence" value="ECO:0007669"/>
    <property type="project" value="InterPro"/>
</dbReference>
<dbReference type="InterPro" id="IPR036869">
    <property type="entry name" value="J_dom_sf"/>
</dbReference>
<feature type="non-terminal residue" evidence="4">
    <location>
        <position position="219"/>
    </location>
</feature>
<dbReference type="PANTHER" id="PTHR45168">
    <property type="entry name" value="DNAJ HOMOLOG SUBFAMILY B MEMBER 2"/>
    <property type="match status" value="1"/>
</dbReference>
<organism evidence="4 5">
    <name type="scientific">Pedionomus torquatus</name>
    <name type="common">Plains-wanderer</name>
    <dbReference type="NCBI Taxonomy" id="227192"/>
    <lineage>
        <taxon>Eukaryota</taxon>
        <taxon>Metazoa</taxon>
        <taxon>Chordata</taxon>
        <taxon>Craniata</taxon>
        <taxon>Vertebrata</taxon>
        <taxon>Euteleostomi</taxon>
        <taxon>Archelosauria</taxon>
        <taxon>Archosauria</taxon>
        <taxon>Dinosauria</taxon>
        <taxon>Saurischia</taxon>
        <taxon>Theropoda</taxon>
        <taxon>Coelurosauria</taxon>
        <taxon>Aves</taxon>
        <taxon>Neognathae</taxon>
        <taxon>Neoaves</taxon>
        <taxon>Charadriiformes</taxon>
        <taxon>Pedionomidae</taxon>
        <taxon>Pedionomus</taxon>
    </lineage>
</organism>
<dbReference type="PRINTS" id="PR00625">
    <property type="entry name" value="JDOMAIN"/>
</dbReference>
<name>A0A7K6NA23_PEDTO</name>
<evidence type="ECO:0000313" key="4">
    <source>
        <dbReference type="EMBL" id="NWW45738.1"/>
    </source>
</evidence>
<dbReference type="GO" id="GO:0051082">
    <property type="term" value="F:unfolded protein binding"/>
    <property type="evidence" value="ECO:0007669"/>
    <property type="project" value="InterPro"/>
</dbReference>
<dbReference type="InterPro" id="IPR001623">
    <property type="entry name" value="DnaJ_domain"/>
</dbReference>
<dbReference type="SMART" id="SM00271">
    <property type="entry name" value="DnaJ"/>
    <property type="match status" value="1"/>
</dbReference>
<gene>
    <name evidence="4" type="primary">Dnajb8</name>
    <name evidence="4" type="ORF">PEDTOR_R12308</name>
</gene>